<dbReference type="Proteomes" id="UP000322244">
    <property type="component" value="Unassembled WGS sequence"/>
</dbReference>
<dbReference type="EMBL" id="VLNY01000007">
    <property type="protein sequence ID" value="KAA0021819.1"/>
    <property type="molecule type" value="Genomic_DNA"/>
</dbReference>
<organism evidence="2 3">
    <name type="scientific">Antrihabitans cavernicola</name>
    <dbReference type="NCBI Taxonomy" id="2495913"/>
    <lineage>
        <taxon>Bacteria</taxon>
        <taxon>Bacillati</taxon>
        <taxon>Actinomycetota</taxon>
        <taxon>Actinomycetes</taxon>
        <taxon>Mycobacteriales</taxon>
        <taxon>Nocardiaceae</taxon>
        <taxon>Antrihabitans</taxon>
    </lineage>
</organism>
<dbReference type="AlphaFoldDB" id="A0A5A7S9A5"/>
<protein>
    <submittedName>
        <fullName evidence="2">Uncharacterized protein</fullName>
    </submittedName>
</protein>
<dbReference type="RefSeq" id="WP_149431182.1">
    <property type="nucleotide sequence ID" value="NZ_VLNY01000007.1"/>
</dbReference>
<evidence type="ECO:0000256" key="1">
    <source>
        <dbReference type="SAM" id="MobiDB-lite"/>
    </source>
</evidence>
<gene>
    <name evidence="2" type="ORF">FOY51_15575</name>
</gene>
<name>A0A5A7S9A5_9NOCA</name>
<dbReference type="OrthoDB" id="9963669at2"/>
<evidence type="ECO:0000313" key="3">
    <source>
        <dbReference type="Proteomes" id="UP000322244"/>
    </source>
</evidence>
<keyword evidence="3" id="KW-1185">Reference proteome</keyword>
<feature type="region of interest" description="Disordered" evidence="1">
    <location>
        <begin position="28"/>
        <end position="58"/>
    </location>
</feature>
<accession>A0A5A7S9A5</accession>
<reference evidence="2 3" key="1">
    <citation type="submission" date="2019-07" db="EMBL/GenBank/DDBJ databases">
        <title>Rhodococcus cavernicolus sp. nov., isolated from a cave.</title>
        <authorList>
            <person name="Lee S.D."/>
        </authorList>
    </citation>
    <scope>NUCLEOTIDE SEQUENCE [LARGE SCALE GENOMIC DNA]</scope>
    <source>
        <strain evidence="2 3">C1-24</strain>
    </source>
</reference>
<comment type="caution">
    <text evidence="2">The sequence shown here is derived from an EMBL/GenBank/DDBJ whole genome shotgun (WGS) entry which is preliminary data.</text>
</comment>
<evidence type="ECO:0000313" key="2">
    <source>
        <dbReference type="EMBL" id="KAA0021819.1"/>
    </source>
</evidence>
<sequence length="171" mass="19132">MTELEELISDTWDAVEFLRAQMFARAKPQDGAAQGDGERQETGREVSTGAKPKSKPPFNLDAMDAADAEVAALIGWADTLGLRGQYRGWVWRVNGVARGVLYDDTRAVRDVTKLLTDWLRAGGNAPDGMLDDIRSVRNTNRKNWPELDVFLERPIVERSRVDDPNQYALSL</sequence>
<proteinExistence type="predicted"/>